<dbReference type="EMBL" id="PVLF01000025">
    <property type="protein sequence ID" value="PRH81407.1"/>
    <property type="molecule type" value="Genomic_DNA"/>
</dbReference>
<accession>A0A2P6M5W8</accession>
<dbReference type="OrthoDB" id="9816400at2"/>
<dbReference type="Gene3D" id="2.180.10.10">
    <property type="entry name" value="RHS repeat-associated core"/>
    <property type="match status" value="1"/>
</dbReference>
<name>A0A2P6M5W8_9GAMM</name>
<evidence type="ECO:0000313" key="2">
    <source>
        <dbReference type="EMBL" id="PRH81407.1"/>
    </source>
</evidence>
<keyword evidence="3" id="KW-1185">Reference proteome</keyword>
<evidence type="ECO:0000313" key="3">
    <source>
        <dbReference type="Proteomes" id="UP000241736"/>
    </source>
</evidence>
<sequence length="238" mass="26084">MQQRYYDPIVGVLLSADPVDALLSPVAQFNRYRYANGNSYRFNDPDGRRAIDSVMPGEASCFLQIRCGAPRFSTPPPRAERPYDKKLAEVQATYPDITTEIADAAYDRISQDNAVSTAPGGNEWGFEIDQGSDGSISVTKSREGDRGNVGFSLRPGVTKALGHTHGRSSDWHNKYFSRNDVAASKALDKPIPIFLGNNAGEFRVFMDGMPRDGKVDHGRLRGAEGELLCSNCIPVHGE</sequence>
<gene>
    <name evidence="2" type="ORF">C6N40_12910</name>
</gene>
<dbReference type="AlphaFoldDB" id="A0A2P6M5W8"/>
<evidence type="ECO:0000256" key="1">
    <source>
        <dbReference type="SAM" id="MobiDB-lite"/>
    </source>
</evidence>
<dbReference type="Proteomes" id="UP000241736">
    <property type="component" value="Unassembled WGS sequence"/>
</dbReference>
<proteinExistence type="predicted"/>
<comment type="caution">
    <text evidence="2">The sequence shown here is derived from an EMBL/GenBank/DDBJ whole genome shotgun (WGS) entry which is preliminary data.</text>
</comment>
<reference evidence="2 3" key="1">
    <citation type="submission" date="2018-03" db="EMBL/GenBank/DDBJ databases">
        <title>Arenimonas caeni sp. nov., isolated from activated sludge.</title>
        <authorList>
            <person name="Liu H."/>
        </authorList>
    </citation>
    <scope>NUCLEOTIDE SEQUENCE [LARGE SCALE GENOMIC DNA]</scope>
    <source>
        <strain evidence="3">z29</strain>
    </source>
</reference>
<dbReference type="NCBIfam" id="TIGR03696">
    <property type="entry name" value="Rhs_assc_core"/>
    <property type="match status" value="1"/>
</dbReference>
<organism evidence="2 3">
    <name type="scientific">Arenimonas caeni</name>
    <dbReference type="NCBI Taxonomy" id="2058085"/>
    <lineage>
        <taxon>Bacteria</taxon>
        <taxon>Pseudomonadati</taxon>
        <taxon>Pseudomonadota</taxon>
        <taxon>Gammaproteobacteria</taxon>
        <taxon>Lysobacterales</taxon>
        <taxon>Lysobacteraceae</taxon>
        <taxon>Arenimonas</taxon>
    </lineage>
</organism>
<dbReference type="InterPro" id="IPR022385">
    <property type="entry name" value="Rhs_assc_core"/>
</dbReference>
<evidence type="ECO:0008006" key="4">
    <source>
        <dbReference type="Google" id="ProtNLM"/>
    </source>
</evidence>
<feature type="region of interest" description="Disordered" evidence="1">
    <location>
        <begin position="117"/>
        <end position="149"/>
    </location>
</feature>
<protein>
    <recommendedName>
        <fullName evidence="4">DUF4329 domain-containing protein</fullName>
    </recommendedName>
</protein>
<dbReference type="RefSeq" id="WP_106991439.1">
    <property type="nucleotide sequence ID" value="NZ_KZ679101.1"/>
</dbReference>